<comment type="caution">
    <text evidence="4">The sequence shown here is derived from an EMBL/GenBank/DDBJ whole genome shotgun (WGS) entry which is preliminary data.</text>
</comment>
<feature type="region of interest" description="Disordered" evidence="1">
    <location>
        <begin position="418"/>
        <end position="509"/>
    </location>
</feature>
<dbReference type="EMBL" id="AMZH03022013">
    <property type="protein sequence ID" value="RRT37680.1"/>
    <property type="molecule type" value="Genomic_DNA"/>
</dbReference>
<sequence length="509" mass="54700">MGGTSGFGSGSRLLEWWSSGRAEVFQLGSVADSCKKVGSGAFIVSVIGHSFLISLLPLLLTILSYLSTMLAVLAVDRTTTDAPIPASDRLPRVGLATSAGQLSEGARTGFGREGELGHKSWGFLPRKNSGTNPGDLAERVNSGTNPGDFAERVNSGTNPGDLAEMMHSGTNPGDSTERMHSGSNPEDLAERMYSGINPGDLVERMHSGTNPEDLAERMHSGTNPEDLAERAHTWVGMTSSDSSSSVRVVSSPRSGEASRCDPEVGSSGASSGPPSPVDARVLWDLEVMKADHDLDTAVTEGSLAVISERYSIPVEYGLHVPQPRQRPYSSDAPGMCISVDALEVGLRFPLHPLIEECLRWWRISPSQVAPNSWRYLVVFLGYLGVQDRLVDTSDRQCLPVLIRGGTVLVDRMDLSDLRGMPKVSGDKAPSTRTAAREVGVSPVREAPKASSKRPVDAPTEQVDDPARRHKKVKVLTRRHKSRHDEGESRSRSKGKEPAAPSEEPDTPAK</sequence>
<proteinExistence type="predicted"/>
<evidence type="ECO:0000313" key="4">
    <source>
        <dbReference type="EMBL" id="RRT37680.1"/>
    </source>
</evidence>
<feature type="transmembrane region" description="Helical" evidence="2">
    <location>
        <begin position="51"/>
        <end position="75"/>
    </location>
</feature>
<evidence type="ECO:0000313" key="5">
    <source>
        <dbReference type="Proteomes" id="UP000287651"/>
    </source>
</evidence>
<feature type="compositionally biased region" description="Low complexity" evidence="1">
    <location>
        <begin position="239"/>
        <end position="254"/>
    </location>
</feature>
<feature type="domain" description="Transposase (putative) gypsy type" evidence="3">
    <location>
        <begin position="337"/>
        <end position="380"/>
    </location>
</feature>
<feature type="region of interest" description="Disordered" evidence="1">
    <location>
        <begin position="121"/>
        <end position="185"/>
    </location>
</feature>
<dbReference type="Proteomes" id="UP000287651">
    <property type="component" value="Unassembled WGS sequence"/>
</dbReference>
<feature type="region of interest" description="Disordered" evidence="1">
    <location>
        <begin position="237"/>
        <end position="276"/>
    </location>
</feature>
<gene>
    <name evidence="4" type="ORF">B296_00050695</name>
</gene>
<keyword evidence="2" id="KW-1133">Transmembrane helix</keyword>
<organism evidence="4 5">
    <name type="scientific">Ensete ventricosum</name>
    <name type="common">Abyssinian banana</name>
    <name type="synonym">Musa ensete</name>
    <dbReference type="NCBI Taxonomy" id="4639"/>
    <lineage>
        <taxon>Eukaryota</taxon>
        <taxon>Viridiplantae</taxon>
        <taxon>Streptophyta</taxon>
        <taxon>Embryophyta</taxon>
        <taxon>Tracheophyta</taxon>
        <taxon>Spermatophyta</taxon>
        <taxon>Magnoliopsida</taxon>
        <taxon>Liliopsida</taxon>
        <taxon>Zingiberales</taxon>
        <taxon>Musaceae</taxon>
        <taxon>Ensete</taxon>
    </lineage>
</organism>
<keyword evidence="2" id="KW-0472">Membrane</keyword>
<evidence type="ECO:0000256" key="1">
    <source>
        <dbReference type="SAM" id="MobiDB-lite"/>
    </source>
</evidence>
<protein>
    <recommendedName>
        <fullName evidence="3">Transposase (putative) gypsy type domain-containing protein</fullName>
    </recommendedName>
</protein>
<evidence type="ECO:0000259" key="3">
    <source>
        <dbReference type="Pfam" id="PF04195"/>
    </source>
</evidence>
<feature type="compositionally biased region" description="Basic and acidic residues" evidence="1">
    <location>
        <begin position="482"/>
        <end position="496"/>
    </location>
</feature>
<feature type="compositionally biased region" description="Basic residues" evidence="1">
    <location>
        <begin position="467"/>
        <end position="481"/>
    </location>
</feature>
<dbReference type="InterPro" id="IPR007321">
    <property type="entry name" value="Transposase_28"/>
</dbReference>
<accession>A0A426XDZ2</accession>
<feature type="non-terminal residue" evidence="4">
    <location>
        <position position="509"/>
    </location>
</feature>
<dbReference type="Pfam" id="PF04195">
    <property type="entry name" value="Transposase_28"/>
    <property type="match status" value="1"/>
</dbReference>
<dbReference type="AlphaFoldDB" id="A0A426XDZ2"/>
<reference evidence="4 5" key="1">
    <citation type="journal article" date="2014" name="Agronomy (Basel)">
        <title>A Draft Genome Sequence for Ensete ventricosum, the Drought-Tolerant Tree Against Hunger.</title>
        <authorList>
            <person name="Harrison J."/>
            <person name="Moore K.A."/>
            <person name="Paszkiewicz K."/>
            <person name="Jones T."/>
            <person name="Grant M."/>
            <person name="Ambacheew D."/>
            <person name="Muzemil S."/>
            <person name="Studholme D.J."/>
        </authorList>
    </citation>
    <scope>NUCLEOTIDE SEQUENCE [LARGE SCALE GENOMIC DNA]</scope>
</reference>
<evidence type="ECO:0000256" key="2">
    <source>
        <dbReference type="SAM" id="Phobius"/>
    </source>
</evidence>
<keyword evidence="2" id="KW-0812">Transmembrane</keyword>
<name>A0A426XDZ2_ENSVE</name>